<evidence type="ECO:0000256" key="2">
    <source>
        <dbReference type="ARBA" id="ARBA00010005"/>
    </source>
</evidence>
<dbReference type="PANTHER" id="PTHR11496:SF83">
    <property type="entry name" value="HYDROXYACID-OXOACID TRANSHYDROGENASE, MITOCHONDRIAL"/>
    <property type="match status" value="1"/>
</dbReference>
<proteinExistence type="inferred from homology"/>
<evidence type="ECO:0000256" key="4">
    <source>
        <dbReference type="ARBA" id="ARBA00022946"/>
    </source>
</evidence>
<feature type="domain" description="Alcohol dehydrogenase iron-type/glycerol dehydrogenase GldA" evidence="7">
    <location>
        <begin position="26"/>
        <end position="195"/>
    </location>
</feature>
<dbReference type="AlphaFoldDB" id="A0A934N613"/>
<evidence type="ECO:0000256" key="1">
    <source>
        <dbReference type="ARBA" id="ARBA00000813"/>
    </source>
</evidence>
<protein>
    <recommendedName>
        <fullName evidence="3">hydroxyacid-oxoacid transhydrogenase</fullName>
        <ecNumber evidence="3">1.1.99.24</ecNumber>
    </recommendedName>
</protein>
<dbReference type="InterPro" id="IPR001670">
    <property type="entry name" value="ADH_Fe/GldA"/>
</dbReference>
<dbReference type="CDD" id="cd08190">
    <property type="entry name" value="HOT"/>
    <property type="match status" value="1"/>
</dbReference>
<dbReference type="EC" id="1.1.99.24" evidence="3"/>
<evidence type="ECO:0000259" key="8">
    <source>
        <dbReference type="Pfam" id="PF25137"/>
    </source>
</evidence>
<evidence type="ECO:0000256" key="3">
    <source>
        <dbReference type="ARBA" id="ARBA00013182"/>
    </source>
</evidence>
<keyword evidence="5" id="KW-0560">Oxidoreductase</keyword>
<dbReference type="SUPFAM" id="SSF56796">
    <property type="entry name" value="Dehydroquinate synthase-like"/>
    <property type="match status" value="1"/>
</dbReference>
<dbReference type="Gene3D" id="1.20.1090.10">
    <property type="entry name" value="Dehydroquinate synthase-like - alpha domain"/>
    <property type="match status" value="1"/>
</dbReference>
<dbReference type="PANTHER" id="PTHR11496">
    <property type="entry name" value="ALCOHOL DEHYDROGENASE"/>
    <property type="match status" value="1"/>
</dbReference>
<dbReference type="EMBL" id="JAEKNR010000040">
    <property type="protein sequence ID" value="MBJ7597156.1"/>
    <property type="molecule type" value="Genomic_DNA"/>
</dbReference>
<accession>A0A934N613</accession>
<reference evidence="9" key="1">
    <citation type="submission" date="2020-10" db="EMBL/GenBank/DDBJ databases">
        <title>Ca. Dormibacterota MAGs.</title>
        <authorList>
            <person name="Montgomery K."/>
        </authorList>
    </citation>
    <scope>NUCLEOTIDE SEQUENCE [LARGE SCALE GENOMIC DNA]</scope>
    <source>
        <strain evidence="9">SC8812_S17_10</strain>
    </source>
</reference>
<dbReference type="GO" id="GO:0047988">
    <property type="term" value="F:hydroxyacid-oxoacid transhydrogenase activity"/>
    <property type="evidence" value="ECO:0007669"/>
    <property type="project" value="UniProtKB-EC"/>
</dbReference>
<comment type="similarity">
    <text evidence="2">Belongs to the iron-containing alcohol dehydrogenase family. Hydroxyacid-oxoacid transhydrogenase subfamily.</text>
</comment>
<dbReference type="GO" id="GO:0004022">
    <property type="term" value="F:alcohol dehydrogenase (NAD+) activity"/>
    <property type="evidence" value="ECO:0007669"/>
    <property type="project" value="InterPro"/>
</dbReference>
<sequence>MSDPGPVAGVELPNETVVNWQAPPLKFGLGATDEIGEQLLGMGLAKVLLVSDRHLEELGLPARVASTIESAGVEVELFTGSQIEPTDRSIEQALAELDGQDFDGYVGVGGGSSLDTAKAINLLKTYPSDLMTYINRPVGEGRPIPGPLKPLVAVPTTAGTGSESTPVCVVDLLDLKVKAGISGNQLRPWLAIVDPLNTVGMSPEVTAAGGYDVMTHALESYTSRPYDRRPRYPDRLHRPAYIGANPISDVWCERALELVGRFLRRAVLNGDDLEARVGMAMAATFAGMGFGNAGVHVPHAVAYPIAGMVRAYVPRGYAGVAEALVPHGQSVIVTAPATFDFTYPTGPERHLRAAQLLGASLTGVTEANGRNLLPETILRIVQDTGGPVGVSAFGYGEADVGGLIEGTLKQERLLSGCPREVGQPELERIVRASLRH</sequence>
<evidence type="ECO:0000259" key="7">
    <source>
        <dbReference type="Pfam" id="PF00465"/>
    </source>
</evidence>
<keyword evidence="4" id="KW-0809">Transit peptide</keyword>
<evidence type="ECO:0000313" key="9">
    <source>
        <dbReference type="EMBL" id="MBJ7597156.1"/>
    </source>
</evidence>
<dbReference type="Gene3D" id="3.40.50.1970">
    <property type="match status" value="1"/>
</dbReference>
<organism evidence="9 10">
    <name type="scientific">Candidatus Nephthysia bennettiae</name>
    <dbReference type="NCBI Taxonomy" id="3127016"/>
    <lineage>
        <taxon>Bacteria</taxon>
        <taxon>Bacillati</taxon>
        <taxon>Candidatus Dormiibacterota</taxon>
        <taxon>Candidatus Dormibacteria</taxon>
        <taxon>Candidatus Dormibacterales</taxon>
        <taxon>Candidatus Dormibacteraceae</taxon>
        <taxon>Candidatus Nephthysia</taxon>
    </lineage>
</organism>
<name>A0A934N613_9BACT</name>
<dbReference type="Pfam" id="PF25137">
    <property type="entry name" value="ADH_Fe_C"/>
    <property type="match status" value="1"/>
</dbReference>
<dbReference type="Pfam" id="PF00465">
    <property type="entry name" value="Fe-ADH"/>
    <property type="match status" value="1"/>
</dbReference>
<dbReference type="InterPro" id="IPR042157">
    <property type="entry name" value="HOT"/>
</dbReference>
<comment type="catalytic activity">
    <reaction evidence="1">
        <text>(S)-3-hydroxybutanoate + 2-oxoglutarate = (R)-2-hydroxyglutarate + acetoacetate</text>
        <dbReference type="Rhea" id="RHEA:23048"/>
        <dbReference type="ChEBI" id="CHEBI:11047"/>
        <dbReference type="ChEBI" id="CHEBI:13705"/>
        <dbReference type="ChEBI" id="CHEBI:15801"/>
        <dbReference type="ChEBI" id="CHEBI:16810"/>
        <dbReference type="EC" id="1.1.99.24"/>
    </reaction>
</comment>
<dbReference type="RefSeq" id="WP_338199168.1">
    <property type="nucleotide sequence ID" value="NZ_JAEKNR010000040.1"/>
</dbReference>
<dbReference type="InterPro" id="IPR056798">
    <property type="entry name" value="ADH_Fe_C"/>
</dbReference>
<evidence type="ECO:0000256" key="6">
    <source>
        <dbReference type="ARBA" id="ARBA00049496"/>
    </source>
</evidence>
<comment type="catalytic activity">
    <reaction evidence="6">
        <text>4-hydroxybutanoate + 2-oxoglutarate = (R)-2-hydroxyglutarate + succinate semialdehyde</text>
        <dbReference type="Rhea" id="RHEA:24734"/>
        <dbReference type="ChEBI" id="CHEBI:15801"/>
        <dbReference type="ChEBI" id="CHEBI:16724"/>
        <dbReference type="ChEBI" id="CHEBI:16810"/>
        <dbReference type="ChEBI" id="CHEBI:57706"/>
        <dbReference type="EC" id="1.1.99.24"/>
    </reaction>
</comment>
<gene>
    <name evidence="9" type="ORF">JF922_03595</name>
</gene>
<comment type="caution">
    <text evidence="9">The sequence shown here is derived from an EMBL/GenBank/DDBJ whole genome shotgun (WGS) entry which is preliminary data.</text>
</comment>
<keyword evidence="10" id="KW-1185">Reference proteome</keyword>
<evidence type="ECO:0000313" key="10">
    <source>
        <dbReference type="Proteomes" id="UP000612893"/>
    </source>
</evidence>
<dbReference type="InterPro" id="IPR039697">
    <property type="entry name" value="Alcohol_dehydrogenase_Fe"/>
</dbReference>
<dbReference type="GO" id="GO:0046872">
    <property type="term" value="F:metal ion binding"/>
    <property type="evidence" value="ECO:0007669"/>
    <property type="project" value="InterPro"/>
</dbReference>
<dbReference type="FunFam" id="3.40.50.1970:FF:000003">
    <property type="entry name" value="Alcohol dehydrogenase, iron-containing"/>
    <property type="match status" value="1"/>
</dbReference>
<evidence type="ECO:0000256" key="5">
    <source>
        <dbReference type="ARBA" id="ARBA00023002"/>
    </source>
</evidence>
<dbReference type="Proteomes" id="UP000612893">
    <property type="component" value="Unassembled WGS sequence"/>
</dbReference>
<feature type="domain" description="Fe-containing alcohol dehydrogenase-like C-terminal" evidence="8">
    <location>
        <begin position="243"/>
        <end position="433"/>
    </location>
</feature>